<evidence type="ECO:0000313" key="4">
    <source>
        <dbReference type="Proteomes" id="UP000585836"/>
    </source>
</evidence>
<dbReference type="Pfam" id="PF14024">
    <property type="entry name" value="DUF4240"/>
    <property type="match status" value="1"/>
</dbReference>
<proteinExistence type="predicted"/>
<comment type="caution">
    <text evidence="3">The sequence shown here is derived from an EMBL/GenBank/DDBJ whole genome shotgun (WGS) entry which is preliminary data.</text>
</comment>
<reference evidence="3 4" key="1">
    <citation type="submission" date="2020-08" db="EMBL/GenBank/DDBJ databases">
        <title>Genomic Encyclopedia of Type Strains, Phase III (KMG-III): the genomes of soil and plant-associated and newly described type strains.</title>
        <authorList>
            <person name="Whitman W."/>
        </authorList>
    </citation>
    <scope>NUCLEOTIDE SEQUENCE [LARGE SCALE GENOMIC DNA]</scope>
    <source>
        <strain evidence="3 4">CECT 3313</strain>
    </source>
</reference>
<keyword evidence="4" id="KW-1185">Reference proteome</keyword>
<dbReference type="Proteomes" id="UP000585836">
    <property type="component" value="Unassembled WGS sequence"/>
</dbReference>
<protein>
    <recommendedName>
        <fullName evidence="2">DUF4240 domain-containing protein</fullName>
    </recommendedName>
</protein>
<dbReference type="AlphaFoldDB" id="A0A7W9PS94"/>
<gene>
    <name evidence="3" type="ORF">FHS34_002481</name>
</gene>
<dbReference type="InterPro" id="IPR025334">
    <property type="entry name" value="DUF4240"/>
</dbReference>
<evidence type="ECO:0000313" key="3">
    <source>
        <dbReference type="EMBL" id="MBB5927025.1"/>
    </source>
</evidence>
<dbReference type="EMBL" id="JACHJK010000003">
    <property type="protein sequence ID" value="MBB5927025.1"/>
    <property type="molecule type" value="Genomic_DNA"/>
</dbReference>
<feature type="compositionally biased region" description="Basic and acidic residues" evidence="1">
    <location>
        <begin position="180"/>
        <end position="189"/>
    </location>
</feature>
<dbReference type="RefSeq" id="WP_184964106.1">
    <property type="nucleotide sequence ID" value="NZ_JACHJK010000003.1"/>
</dbReference>
<name>A0A7W9PS94_9ACTN</name>
<evidence type="ECO:0000256" key="1">
    <source>
        <dbReference type="SAM" id="MobiDB-lite"/>
    </source>
</evidence>
<feature type="region of interest" description="Disordered" evidence="1">
    <location>
        <begin position="180"/>
        <end position="206"/>
    </location>
</feature>
<evidence type="ECO:0000259" key="2">
    <source>
        <dbReference type="Pfam" id="PF14024"/>
    </source>
</evidence>
<sequence>MNRQRFWQLVEEARGRASDPDDEEEVVRRAASRLATHPAREIVAAQQVLWDLMADSYTNPLWAAAYVINGGCSDDGFDYFRGWLIAQGRETFERVVADPDALAELPVVRASAADGADLDCEEALSIAWNAHIMATGEPLPDRAFTVRYPGLDPAWNFDFDDHGELARRLPRLAALCLEQPETHGAETRSGEGAYPTRSVRGPGPGR</sequence>
<organism evidence="3 4">
    <name type="scientific">Streptomyces echinatus</name>
    <dbReference type="NCBI Taxonomy" id="67293"/>
    <lineage>
        <taxon>Bacteria</taxon>
        <taxon>Bacillati</taxon>
        <taxon>Actinomycetota</taxon>
        <taxon>Actinomycetes</taxon>
        <taxon>Kitasatosporales</taxon>
        <taxon>Streptomycetaceae</taxon>
        <taxon>Streptomyces</taxon>
    </lineage>
</organism>
<feature type="domain" description="DUF4240" evidence="2">
    <location>
        <begin position="1"/>
        <end position="130"/>
    </location>
</feature>
<accession>A0A7W9PS94</accession>